<proteinExistence type="predicted"/>
<feature type="region of interest" description="Disordered" evidence="1">
    <location>
        <begin position="244"/>
        <end position="305"/>
    </location>
</feature>
<dbReference type="EMBL" id="JBJKFK010002986">
    <property type="protein sequence ID" value="KAL3310408.1"/>
    <property type="molecule type" value="Genomic_DNA"/>
</dbReference>
<keyword evidence="3" id="KW-1185">Reference proteome</keyword>
<dbReference type="AlphaFoldDB" id="A0ABD2PTJ9"/>
<gene>
    <name evidence="2" type="ORF">Ciccas_011029</name>
</gene>
<comment type="caution">
    <text evidence="2">The sequence shown here is derived from an EMBL/GenBank/DDBJ whole genome shotgun (WGS) entry which is preliminary data.</text>
</comment>
<name>A0ABD2PTJ9_9PLAT</name>
<organism evidence="2 3">
    <name type="scientific">Cichlidogyrus casuarinus</name>
    <dbReference type="NCBI Taxonomy" id="1844966"/>
    <lineage>
        <taxon>Eukaryota</taxon>
        <taxon>Metazoa</taxon>
        <taxon>Spiralia</taxon>
        <taxon>Lophotrochozoa</taxon>
        <taxon>Platyhelminthes</taxon>
        <taxon>Monogenea</taxon>
        <taxon>Monopisthocotylea</taxon>
        <taxon>Dactylogyridea</taxon>
        <taxon>Ancyrocephalidae</taxon>
        <taxon>Cichlidogyrus</taxon>
    </lineage>
</organism>
<feature type="region of interest" description="Disordered" evidence="1">
    <location>
        <begin position="1"/>
        <end position="31"/>
    </location>
</feature>
<feature type="compositionally biased region" description="Basic and acidic residues" evidence="1">
    <location>
        <begin position="266"/>
        <end position="284"/>
    </location>
</feature>
<evidence type="ECO:0000256" key="1">
    <source>
        <dbReference type="SAM" id="MobiDB-lite"/>
    </source>
</evidence>
<evidence type="ECO:0000313" key="2">
    <source>
        <dbReference type="EMBL" id="KAL3310408.1"/>
    </source>
</evidence>
<evidence type="ECO:0000313" key="3">
    <source>
        <dbReference type="Proteomes" id="UP001626550"/>
    </source>
</evidence>
<reference evidence="2 3" key="1">
    <citation type="submission" date="2024-11" db="EMBL/GenBank/DDBJ databases">
        <title>Adaptive evolution of stress response genes in parasites aligns with host niche diversity.</title>
        <authorList>
            <person name="Hahn C."/>
            <person name="Resl P."/>
        </authorList>
    </citation>
    <scope>NUCLEOTIDE SEQUENCE [LARGE SCALE GENOMIC DNA]</scope>
    <source>
        <strain evidence="2">EGGRZ-B1_66</strain>
        <tissue evidence="2">Body</tissue>
    </source>
</reference>
<accession>A0ABD2PTJ9</accession>
<dbReference type="Proteomes" id="UP001626550">
    <property type="component" value="Unassembled WGS sequence"/>
</dbReference>
<protein>
    <submittedName>
        <fullName evidence="2">Uncharacterized protein</fullName>
    </submittedName>
</protein>
<sequence>MSSENARSGTRTKKSQLDESNPFADLEATQRMEVNDAGLSEELENLLLQPQPTRNVPSYRDIPRINNFASKDVWAEAFRWFSAAHSLDQRLAYQLLALSMTCVNQTNERRDVIEGIVVEAEYADKPFESLLEAMVSLTRRIAEKDMVTMLERIKSSDEPPSVKYRRLGAIAADETQQLNLWKWMLGQLTLRFVSLYQNVKPDAPIEELVRTADESVIPDKAAGCTMLAEPRRCAAVSCEHRPGASTAAHSDNAIMPQGSKPASSKADLDHSHAVHGNAFRDLRHPPMPQRTRLPDQTSPKGAEAEATDVDLRHAGGERLCVFAYKPCNIRFGNHKLQSQI</sequence>